<dbReference type="AlphaFoldDB" id="A0A7G7MB07"/>
<evidence type="ECO:0000313" key="1">
    <source>
        <dbReference type="EMBL" id="QNG49968.1"/>
    </source>
</evidence>
<dbReference type="Proteomes" id="UP000515728">
    <property type="component" value="Chromosome"/>
</dbReference>
<reference evidence="1 2" key="1">
    <citation type="submission" date="2020-08" db="EMBL/GenBank/DDBJ databases">
        <authorList>
            <person name="Mo P."/>
        </authorList>
    </citation>
    <scope>NUCLEOTIDE SEQUENCE [LARGE SCALE GENOMIC DNA]</scope>
    <source>
        <strain evidence="1 2">CGMCC 4.1532</strain>
    </source>
</reference>
<evidence type="ECO:0000313" key="2">
    <source>
        <dbReference type="Proteomes" id="UP000515728"/>
    </source>
</evidence>
<sequence>MPVRAALHPATTAVLLLGLALLGAWLPAVFLLAAVAGAGAGFANSGST</sequence>
<dbReference type="EMBL" id="CP060131">
    <property type="protein sequence ID" value="QNG49968.1"/>
    <property type="molecule type" value="Genomic_DNA"/>
</dbReference>
<proteinExistence type="predicted"/>
<protein>
    <submittedName>
        <fullName evidence="1">Uncharacterized protein</fullName>
    </submittedName>
</protein>
<name>A0A7G7MB07_9PSEU</name>
<dbReference type="KEGG" id="ppel:H6H00_16945"/>
<organism evidence="1 2">
    <name type="scientific">Pseudonocardia petroleophila</name>
    <dbReference type="NCBI Taxonomy" id="37331"/>
    <lineage>
        <taxon>Bacteria</taxon>
        <taxon>Bacillati</taxon>
        <taxon>Actinomycetota</taxon>
        <taxon>Actinomycetes</taxon>
        <taxon>Pseudonocardiales</taxon>
        <taxon>Pseudonocardiaceae</taxon>
        <taxon>Pseudonocardia</taxon>
    </lineage>
</organism>
<accession>A0A7G7MB07</accession>
<dbReference type="RefSeq" id="WP_185716731.1">
    <property type="nucleotide sequence ID" value="NZ_BAAAWI010000001.1"/>
</dbReference>
<gene>
    <name evidence="1" type="ORF">H6H00_16945</name>
</gene>
<keyword evidence="2" id="KW-1185">Reference proteome</keyword>